<name>A0A6L9Y476_9BURK</name>
<dbReference type="PANTHER" id="PTHR40446">
    <property type="entry name" value="N-ACETYLGLUCOSAMINE-1-PHOSPHODIESTER ALPHA-N-ACETYLGLUCOSAMINIDASE"/>
    <property type="match status" value="1"/>
</dbReference>
<dbReference type="EMBL" id="JAAGYR010000004">
    <property type="protein sequence ID" value="NEN75252.1"/>
    <property type="molecule type" value="Genomic_DNA"/>
</dbReference>
<evidence type="ECO:0000256" key="1">
    <source>
        <dbReference type="SAM" id="SignalP"/>
    </source>
</evidence>
<dbReference type="RefSeq" id="WP_163763971.1">
    <property type="nucleotide sequence ID" value="NZ_JAAGYR010000004.1"/>
</dbReference>
<evidence type="ECO:0000259" key="2">
    <source>
        <dbReference type="Pfam" id="PF09992"/>
    </source>
</evidence>
<keyword evidence="4" id="KW-1185">Reference proteome</keyword>
<evidence type="ECO:0000313" key="3">
    <source>
        <dbReference type="EMBL" id="NEN75252.1"/>
    </source>
</evidence>
<accession>A0A6L9Y476</accession>
<feature type="domain" description="Phosphodiester glycosidase" evidence="2">
    <location>
        <begin position="75"/>
        <end position="256"/>
    </location>
</feature>
<proteinExistence type="predicted"/>
<keyword evidence="1" id="KW-0732">Signal</keyword>
<sequence length="259" mass="29488">MIKHLLCLIILIISSVSVRAESSTSREITPCIHYETRQQGHVHISRIDLICPSIRLLGTLPHNSDTTSNFAYKNKTTVAINASFFDENRNPLGLNYSHQRTWRTSKKDQKQYSFLACTKENQCLIESFNQLTPYQKQWDIVVSGWQSLQNGQYRCAPSSPAICHRNAKSRHPRTAVGLSQDKRFLYLVVVEGRLDNFKGYTLNQLAQLFKQLNVPHAINLDGGGSSTMVINNKRVNRLPSQQMFFERAVANHLGVVDEQ</sequence>
<dbReference type="AlphaFoldDB" id="A0A6L9Y476"/>
<dbReference type="GO" id="GO:0016798">
    <property type="term" value="F:hydrolase activity, acting on glycosyl bonds"/>
    <property type="evidence" value="ECO:0007669"/>
    <property type="project" value="UniProtKB-KW"/>
</dbReference>
<dbReference type="Proteomes" id="UP000477651">
    <property type="component" value="Unassembled WGS sequence"/>
</dbReference>
<keyword evidence="3" id="KW-0326">Glycosidase</keyword>
<dbReference type="Pfam" id="PF09992">
    <property type="entry name" value="NAGPA"/>
    <property type="match status" value="1"/>
</dbReference>
<comment type="caution">
    <text evidence="3">The sequence shown here is derived from an EMBL/GenBank/DDBJ whole genome shotgun (WGS) entry which is preliminary data.</text>
</comment>
<reference evidence="3 4" key="1">
    <citation type="submission" date="2020-02" db="EMBL/GenBank/DDBJ databases">
        <title>Pelistega sp. NLN82 were isolated from wild rodents of the Hainan Island.</title>
        <authorList>
            <person name="Niu N."/>
            <person name="Zhou J."/>
        </authorList>
    </citation>
    <scope>NUCLEOTIDE SEQUENCE [LARGE SCALE GENOMIC DNA]</scope>
    <source>
        <strain evidence="3 4">NLN82</strain>
    </source>
</reference>
<feature type="signal peptide" evidence="1">
    <location>
        <begin position="1"/>
        <end position="20"/>
    </location>
</feature>
<dbReference type="InterPro" id="IPR018711">
    <property type="entry name" value="NAGPA"/>
</dbReference>
<gene>
    <name evidence="3" type="ORF">F9B74_02770</name>
</gene>
<evidence type="ECO:0000313" key="4">
    <source>
        <dbReference type="Proteomes" id="UP000477651"/>
    </source>
</evidence>
<organism evidence="3 4">
    <name type="scientific">Pelistega ratti</name>
    <dbReference type="NCBI Taxonomy" id="2652177"/>
    <lineage>
        <taxon>Bacteria</taxon>
        <taxon>Pseudomonadati</taxon>
        <taxon>Pseudomonadota</taxon>
        <taxon>Betaproteobacteria</taxon>
        <taxon>Burkholderiales</taxon>
        <taxon>Alcaligenaceae</taxon>
        <taxon>Pelistega</taxon>
    </lineage>
</organism>
<protein>
    <submittedName>
        <fullName evidence="3">Phosphodiester glycosidase family protein</fullName>
    </submittedName>
</protein>
<dbReference type="PANTHER" id="PTHR40446:SF2">
    <property type="entry name" value="N-ACETYLGLUCOSAMINE-1-PHOSPHODIESTER ALPHA-N-ACETYLGLUCOSAMINIDASE"/>
    <property type="match status" value="1"/>
</dbReference>
<feature type="chain" id="PRO_5026906429" evidence="1">
    <location>
        <begin position="21"/>
        <end position="259"/>
    </location>
</feature>
<keyword evidence="3" id="KW-0378">Hydrolase</keyword>